<dbReference type="OrthoDB" id="9791657at2"/>
<dbReference type="SUPFAM" id="SSF53098">
    <property type="entry name" value="Ribonuclease H-like"/>
    <property type="match status" value="1"/>
</dbReference>
<protein>
    <recommendedName>
        <fullName evidence="1">Exonuclease domain-containing protein</fullName>
    </recommendedName>
</protein>
<dbReference type="Gene3D" id="3.30.420.10">
    <property type="entry name" value="Ribonuclease H-like superfamily/Ribonuclease H"/>
    <property type="match status" value="1"/>
</dbReference>
<dbReference type="GO" id="GO:0003676">
    <property type="term" value="F:nucleic acid binding"/>
    <property type="evidence" value="ECO:0007669"/>
    <property type="project" value="InterPro"/>
</dbReference>
<dbReference type="CDD" id="cd06127">
    <property type="entry name" value="DEDDh"/>
    <property type="match status" value="1"/>
</dbReference>
<sequence length="264" mass="28904">MSTAILERLKTLEIQSPDTPLKDSLLLGFDTETTGTYAGKDAIVSASLVLRDPQTSYAGDTVAEWIIAPGIPMNPLASKVNGFTDDFLEAHGAEQKTAILEIAGTIVQAQLKNIPLLAYNAPFDVDMLNGDLRRIGRAPIVTEINDADTDNFLTGTQRELIVADPLVIDRAVSKRSGRRTLTDTTYYYGVQPHGSFHDATADTVAAVDLIEPICAAYPQAGVITVAGLMDWQRNAHETWKEQFNAYLESQGRPPVRDSWFPVQR</sequence>
<evidence type="ECO:0000313" key="3">
    <source>
        <dbReference type="Proteomes" id="UP000006415"/>
    </source>
</evidence>
<dbReference type="eggNOG" id="COG0847">
    <property type="taxonomic scope" value="Bacteria"/>
</dbReference>
<dbReference type="GO" id="GO:0004527">
    <property type="term" value="F:exonuclease activity"/>
    <property type="evidence" value="ECO:0007669"/>
    <property type="project" value="UniProtKB-ARBA"/>
</dbReference>
<organism evidence="2 3">
    <name type="scientific">Scardovia wiggsiae F0424</name>
    <dbReference type="NCBI Taxonomy" id="857290"/>
    <lineage>
        <taxon>Bacteria</taxon>
        <taxon>Bacillati</taxon>
        <taxon>Actinomycetota</taxon>
        <taxon>Actinomycetes</taxon>
        <taxon>Bifidobacteriales</taxon>
        <taxon>Bifidobacteriaceae</taxon>
        <taxon>Scardovia</taxon>
    </lineage>
</organism>
<feature type="domain" description="Exonuclease" evidence="1">
    <location>
        <begin position="25"/>
        <end position="219"/>
    </location>
</feature>
<accession>J0LN72</accession>
<dbReference type="InterPro" id="IPR036397">
    <property type="entry name" value="RNaseH_sf"/>
</dbReference>
<keyword evidence="3" id="KW-1185">Reference proteome</keyword>
<comment type="caution">
    <text evidence="2">The sequence shown here is derived from an EMBL/GenBank/DDBJ whole genome shotgun (WGS) entry which is preliminary data.</text>
</comment>
<evidence type="ECO:0000313" key="2">
    <source>
        <dbReference type="EMBL" id="EJD65287.1"/>
    </source>
</evidence>
<proteinExistence type="predicted"/>
<dbReference type="HOGENOM" id="CLU_047806_5_0_11"/>
<dbReference type="Proteomes" id="UP000006415">
    <property type="component" value="Unassembled WGS sequence"/>
</dbReference>
<dbReference type="AlphaFoldDB" id="J0LN72"/>
<gene>
    <name evidence="2" type="ORF">HMPREF9156_00051</name>
</gene>
<dbReference type="SMART" id="SM00479">
    <property type="entry name" value="EXOIII"/>
    <property type="match status" value="1"/>
</dbReference>
<dbReference type="Pfam" id="PF00929">
    <property type="entry name" value="RNase_T"/>
    <property type="match status" value="1"/>
</dbReference>
<dbReference type="STRING" id="857290.HMPREF9156_00051"/>
<reference evidence="2 3" key="1">
    <citation type="submission" date="2012-01" db="EMBL/GenBank/DDBJ databases">
        <title>The Genome Sequence of Scardovia wiggsiae F0424.</title>
        <authorList>
            <consortium name="The Broad Institute Genome Sequencing Platform"/>
            <person name="Earl A."/>
            <person name="Ward D."/>
            <person name="Feldgarden M."/>
            <person name="Gevers D."/>
            <person name="Izard J."/>
            <person name="Ganesan A."/>
            <person name="Baranova O.V."/>
            <person name="Blanton J.M."/>
            <person name="Tanner A.C."/>
            <person name="Mathney J."/>
            <person name="Dewhirst F.E."/>
            <person name="Young S.K."/>
            <person name="Zeng Q."/>
            <person name="Gargeya S."/>
            <person name="Fitzgerald M."/>
            <person name="Haas B."/>
            <person name="Abouelleil A."/>
            <person name="Alvarado L."/>
            <person name="Arachchi H.M."/>
            <person name="Berlin A."/>
            <person name="Chapman S.B."/>
            <person name="Gearin G."/>
            <person name="Goldberg J."/>
            <person name="Griggs A."/>
            <person name="Gujja S."/>
            <person name="Hansen M."/>
            <person name="Heiman D."/>
            <person name="Howarth C."/>
            <person name="Larimer J."/>
            <person name="Lui A."/>
            <person name="MacDonald P.J.P."/>
            <person name="McCowen C."/>
            <person name="Montmayeur A."/>
            <person name="Murphy C."/>
            <person name="Neiman D."/>
            <person name="Pearson M."/>
            <person name="Priest M."/>
            <person name="Roberts A."/>
            <person name="Saif S."/>
            <person name="Shea T."/>
            <person name="Sisk P."/>
            <person name="Stolte C."/>
            <person name="Sykes S."/>
            <person name="Wortman J."/>
            <person name="Nusbaum C."/>
            <person name="Birren B."/>
        </authorList>
    </citation>
    <scope>NUCLEOTIDE SEQUENCE [LARGE SCALE GENOMIC DNA]</scope>
    <source>
        <strain evidence="2 3">F0424</strain>
    </source>
</reference>
<evidence type="ECO:0000259" key="1">
    <source>
        <dbReference type="SMART" id="SM00479"/>
    </source>
</evidence>
<dbReference type="EMBL" id="AGZS01000001">
    <property type="protein sequence ID" value="EJD65287.1"/>
    <property type="molecule type" value="Genomic_DNA"/>
</dbReference>
<dbReference type="InterPro" id="IPR013520">
    <property type="entry name" value="Ribonucl_H"/>
</dbReference>
<dbReference type="InterPro" id="IPR012337">
    <property type="entry name" value="RNaseH-like_sf"/>
</dbReference>
<name>J0LN72_9BIFI</name>
<dbReference type="RefSeq" id="WP_007147119.1">
    <property type="nucleotide sequence ID" value="NZ_AKCI01000001.1"/>
</dbReference>